<dbReference type="EMBL" id="OW152836">
    <property type="protein sequence ID" value="CAH2057460.1"/>
    <property type="molecule type" value="Genomic_DNA"/>
</dbReference>
<evidence type="ECO:0000313" key="2">
    <source>
        <dbReference type="Proteomes" id="UP000837857"/>
    </source>
</evidence>
<keyword evidence="2" id="KW-1185">Reference proteome</keyword>
<proteinExistence type="predicted"/>
<gene>
    <name evidence="1" type="ORF">IPOD504_LOCUS10252</name>
</gene>
<reference evidence="1" key="1">
    <citation type="submission" date="2022-03" db="EMBL/GenBank/DDBJ databases">
        <authorList>
            <person name="Martin H S."/>
        </authorList>
    </citation>
    <scope>NUCLEOTIDE SEQUENCE</scope>
</reference>
<evidence type="ECO:0000313" key="1">
    <source>
        <dbReference type="EMBL" id="CAH2057460.1"/>
    </source>
</evidence>
<accession>A0ABN8IK03</accession>
<organism evidence="1 2">
    <name type="scientific">Iphiclides podalirius</name>
    <name type="common">scarce swallowtail</name>
    <dbReference type="NCBI Taxonomy" id="110791"/>
    <lineage>
        <taxon>Eukaryota</taxon>
        <taxon>Metazoa</taxon>
        <taxon>Ecdysozoa</taxon>
        <taxon>Arthropoda</taxon>
        <taxon>Hexapoda</taxon>
        <taxon>Insecta</taxon>
        <taxon>Pterygota</taxon>
        <taxon>Neoptera</taxon>
        <taxon>Endopterygota</taxon>
        <taxon>Lepidoptera</taxon>
        <taxon>Glossata</taxon>
        <taxon>Ditrysia</taxon>
        <taxon>Papilionoidea</taxon>
        <taxon>Papilionidae</taxon>
        <taxon>Papilioninae</taxon>
        <taxon>Iphiclides</taxon>
    </lineage>
</organism>
<dbReference type="Proteomes" id="UP000837857">
    <property type="component" value="Chromosome 24"/>
</dbReference>
<name>A0ABN8IK03_9NEOP</name>
<protein>
    <submittedName>
        <fullName evidence="1">Uncharacterized protein</fullName>
    </submittedName>
</protein>
<feature type="non-terminal residue" evidence="1">
    <location>
        <position position="94"/>
    </location>
</feature>
<sequence>MMVRYVITVSVYFRKLTTVRRNQRWRGLAKAVGTLARFYHPTCFGALPPARHQRPPKMTPLDPLIRSEQNAAQLAPIKPHESILGLMFMKSKRR</sequence>